<evidence type="ECO:0000313" key="2">
    <source>
        <dbReference type="Proteomes" id="UP000799755"/>
    </source>
</evidence>
<name>A0ACB6QRA3_9PLEO</name>
<evidence type="ECO:0000313" key="1">
    <source>
        <dbReference type="EMBL" id="KAF2469513.1"/>
    </source>
</evidence>
<keyword evidence="2" id="KW-1185">Reference proteome</keyword>
<dbReference type="EMBL" id="MU003512">
    <property type="protein sequence ID" value="KAF2469513.1"/>
    <property type="molecule type" value="Genomic_DNA"/>
</dbReference>
<sequence>MGKESNSTPGRDHLNPQNNFPQPFLRETDVSEREVGASDQNQANESTKEEPEPHQAGLSSRTKTHYLRDSWFWEAVSLLSGFVCLFAIIILLKQFDGMALSSWGFYFQLNTVISVLIFVVKSCILISVAECISQLKWQHFVAKKRALAHLEVFDQASRGVLGSLNLIWNIGMQAPVALLGAVVTIAALLMDPLAQQLVLYETTERVSGEHAKMPISNVYDAIEIWERNGSYIPLSDTAMEGAFYAGLFNTNESPRFHCPSGNCAWEDFYSLGVCSSCATVTRSRTFSLRNCTEEEARSTDTCIVRNYHMPSNLTLDIIFQTRTNSLGNNLIVTQVAGAAATGIGGNWLFAHRGRPWEHLDNIFYTADVLAVFAVARLPFNIDWDLERALADSETLIDITDCQLRWCLKKYQHVEVKNGTLSKFTTQETPLVHFDGGQTFTANISAQEVYPFDSNEVTVMGRNIVALEKIITRYMNFHLASNGGNMYPYNWSPAQMFWESNNHSGVVENIAASMTDRIRVNSRDIPMYANGQVFRPVTLIRVKWLWLILPIALVTLTAALLARALICIPVAPLWKSRLLPLFFRDLESEEELLRGVKGKGKIEEAASQMHIRLEKREGGASFICYKKQD</sequence>
<protein>
    <submittedName>
        <fullName evidence="1">Uncharacterized protein</fullName>
    </submittedName>
</protein>
<proteinExistence type="predicted"/>
<organism evidence="1 2">
    <name type="scientific">Lindgomyces ingoldianus</name>
    <dbReference type="NCBI Taxonomy" id="673940"/>
    <lineage>
        <taxon>Eukaryota</taxon>
        <taxon>Fungi</taxon>
        <taxon>Dikarya</taxon>
        <taxon>Ascomycota</taxon>
        <taxon>Pezizomycotina</taxon>
        <taxon>Dothideomycetes</taxon>
        <taxon>Pleosporomycetidae</taxon>
        <taxon>Pleosporales</taxon>
        <taxon>Lindgomycetaceae</taxon>
        <taxon>Lindgomyces</taxon>
    </lineage>
</organism>
<comment type="caution">
    <text evidence="1">The sequence shown here is derived from an EMBL/GenBank/DDBJ whole genome shotgun (WGS) entry which is preliminary data.</text>
</comment>
<accession>A0ACB6QRA3</accession>
<gene>
    <name evidence="1" type="ORF">BDR25DRAFT_264100</name>
</gene>
<dbReference type="Proteomes" id="UP000799755">
    <property type="component" value="Unassembled WGS sequence"/>
</dbReference>
<reference evidence="1" key="1">
    <citation type="journal article" date="2020" name="Stud. Mycol.">
        <title>101 Dothideomycetes genomes: a test case for predicting lifestyles and emergence of pathogens.</title>
        <authorList>
            <person name="Haridas S."/>
            <person name="Albert R."/>
            <person name="Binder M."/>
            <person name="Bloem J."/>
            <person name="Labutti K."/>
            <person name="Salamov A."/>
            <person name="Andreopoulos B."/>
            <person name="Baker S."/>
            <person name="Barry K."/>
            <person name="Bills G."/>
            <person name="Bluhm B."/>
            <person name="Cannon C."/>
            <person name="Castanera R."/>
            <person name="Culley D."/>
            <person name="Daum C."/>
            <person name="Ezra D."/>
            <person name="Gonzalez J."/>
            <person name="Henrissat B."/>
            <person name="Kuo A."/>
            <person name="Liang C."/>
            <person name="Lipzen A."/>
            <person name="Lutzoni F."/>
            <person name="Magnuson J."/>
            <person name="Mondo S."/>
            <person name="Nolan M."/>
            <person name="Ohm R."/>
            <person name="Pangilinan J."/>
            <person name="Park H.-J."/>
            <person name="Ramirez L."/>
            <person name="Alfaro M."/>
            <person name="Sun H."/>
            <person name="Tritt A."/>
            <person name="Yoshinaga Y."/>
            <person name="Zwiers L.-H."/>
            <person name="Turgeon B."/>
            <person name="Goodwin S."/>
            <person name="Spatafora J."/>
            <person name="Crous P."/>
            <person name="Grigoriev I."/>
        </authorList>
    </citation>
    <scope>NUCLEOTIDE SEQUENCE</scope>
    <source>
        <strain evidence="1">ATCC 200398</strain>
    </source>
</reference>